<organism evidence="3">
    <name type="scientific">Hydatigena taeniaeformis</name>
    <name type="common">Feline tapeworm</name>
    <name type="synonym">Taenia taeniaeformis</name>
    <dbReference type="NCBI Taxonomy" id="6205"/>
    <lineage>
        <taxon>Eukaryota</taxon>
        <taxon>Metazoa</taxon>
        <taxon>Spiralia</taxon>
        <taxon>Lophotrochozoa</taxon>
        <taxon>Platyhelminthes</taxon>
        <taxon>Cestoda</taxon>
        <taxon>Eucestoda</taxon>
        <taxon>Cyclophyllidea</taxon>
        <taxon>Taeniidae</taxon>
        <taxon>Hydatigera</taxon>
    </lineage>
</organism>
<proteinExistence type="predicted"/>
<dbReference type="STRING" id="6205.A0A0R3WVU2"/>
<protein>
    <submittedName>
        <fullName evidence="1 3">Uncharacterized protein</fullName>
    </submittedName>
</protein>
<evidence type="ECO:0000313" key="2">
    <source>
        <dbReference type="Proteomes" id="UP000274429"/>
    </source>
</evidence>
<keyword evidence="2" id="KW-1185">Reference proteome</keyword>
<dbReference type="AlphaFoldDB" id="A0A0R3WVU2"/>
<dbReference type="Proteomes" id="UP000274429">
    <property type="component" value="Unassembled WGS sequence"/>
</dbReference>
<evidence type="ECO:0000313" key="1">
    <source>
        <dbReference type="EMBL" id="VDM25786.1"/>
    </source>
</evidence>
<name>A0A0R3WVU2_HYDTA</name>
<evidence type="ECO:0000313" key="3">
    <source>
        <dbReference type="WBParaSite" id="TTAC_0000488201-mRNA-1"/>
    </source>
</evidence>
<sequence>MQANVRAWQARKRFIAQQHFIVQLQSFARYWLSRHTLHHMTRGRDFFSAETAIQYDGDTNVYFCESEVPEDVMLRNPLRAKWTSAPTAENPIELVSLATAASEECGTHQLSPFFDTDHPVPTKLPCSETCADLFSFVRR</sequence>
<dbReference type="Gene3D" id="1.20.5.190">
    <property type="match status" value="1"/>
</dbReference>
<dbReference type="WBParaSite" id="TTAC_0000488201-mRNA-1">
    <property type="protein sequence ID" value="TTAC_0000488201-mRNA-1"/>
    <property type="gene ID" value="TTAC_0000488201"/>
</dbReference>
<gene>
    <name evidence="1" type="ORF">TTAC_LOCUS4863</name>
</gene>
<reference evidence="1 2" key="2">
    <citation type="submission" date="2018-11" db="EMBL/GenBank/DDBJ databases">
        <authorList>
            <consortium name="Pathogen Informatics"/>
        </authorList>
    </citation>
    <scope>NUCLEOTIDE SEQUENCE [LARGE SCALE GENOMIC DNA]</scope>
</reference>
<accession>A0A0R3WVU2</accession>
<reference evidence="3" key="1">
    <citation type="submission" date="2017-02" db="UniProtKB">
        <authorList>
            <consortium name="WormBaseParasite"/>
        </authorList>
    </citation>
    <scope>IDENTIFICATION</scope>
</reference>
<dbReference type="EMBL" id="UYWX01005526">
    <property type="protein sequence ID" value="VDM25786.1"/>
    <property type="molecule type" value="Genomic_DNA"/>
</dbReference>